<dbReference type="PANTHER" id="PTHR45527">
    <property type="entry name" value="NONRIBOSOMAL PEPTIDE SYNTHETASE"/>
    <property type="match status" value="1"/>
</dbReference>
<protein>
    <submittedName>
        <fullName evidence="4">Phosphopantetheine-binding protein</fullName>
    </submittedName>
</protein>
<dbReference type="SUPFAM" id="SSF47336">
    <property type="entry name" value="ACP-like"/>
    <property type="match status" value="1"/>
</dbReference>
<dbReference type="RefSeq" id="WP_378248340.1">
    <property type="nucleotide sequence ID" value="NZ_JBHSKF010000006.1"/>
</dbReference>
<dbReference type="InterPro" id="IPR020806">
    <property type="entry name" value="PKS_PP-bd"/>
</dbReference>
<keyword evidence="1" id="KW-0596">Phosphopantetheine</keyword>
<dbReference type="Pfam" id="PF00550">
    <property type="entry name" value="PP-binding"/>
    <property type="match status" value="1"/>
</dbReference>
<evidence type="ECO:0000259" key="3">
    <source>
        <dbReference type="PROSITE" id="PS50075"/>
    </source>
</evidence>
<proteinExistence type="predicted"/>
<dbReference type="PANTHER" id="PTHR45527:SF1">
    <property type="entry name" value="FATTY ACID SYNTHASE"/>
    <property type="match status" value="1"/>
</dbReference>
<dbReference type="InterPro" id="IPR009081">
    <property type="entry name" value="PP-bd_ACP"/>
</dbReference>
<organism evidence="4 5">
    <name type="scientific">Actinokineospora guangxiensis</name>
    <dbReference type="NCBI Taxonomy" id="1490288"/>
    <lineage>
        <taxon>Bacteria</taxon>
        <taxon>Bacillati</taxon>
        <taxon>Actinomycetota</taxon>
        <taxon>Actinomycetes</taxon>
        <taxon>Pseudonocardiales</taxon>
        <taxon>Pseudonocardiaceae</taxon>
        <taxon>Actinokineospora</taxon>
    </lineage>
</organism>
<evidence type="ECO:0000256" key="1">
    <source>
        <dbReference type="ARBA" id="ARBA00022450"/>
    </source>
</evidence>
<evidence type="ECO:0000256" key="2">
    <source>
        <dbReference type="ARBA" id="ARBA00022553"/>
    </source>
</evidence>
<dbReference type="Proteomes" id="UP001596157">
    <property type="component" value="Unassembled WGS sequence"/>
</dbReference>
<sequence length="84" mass="8789">MNDPADLARRAELEAVIADVWSEVLGRPVATTDDFFAIGGNSLHAVQIVSRTEEITGEPLSVRAVLEGRTVAAMAEAVARAVGG</sequence>
<dbReference type="SMART" id="SM00823">
    <property type="entry name" value="PKS_PP"/>
    <property type="match status" value="1"/>
</dbReference>
<reference evidence="5" key="1">
    <citation type="journal article" date="2019" name="Int. J. Syst. Evol. Microbiol.">
        <title>The Global Catalogue of Microorganisms (GCM) 10K type strain sequencing project: providing services to taxonomists for standard genome sequencing and annotation.</title>
        <authorList>
            <consortium name="The Broad Institute Genomics Platform"/>
            <consortium name="The Broad Institute Genome Sequencing Center for Infectious Disease"/>
            <person name="Wu L."/>
            <person name="Ma J."/>
        </authorList>
    </citation>
    <scope>NUCLEOTIDE SEQUENCE [LARGE SCALE GENOMIC DNA]</scope>
    <source>
        <strain evidence="5">CCUG 59778</strain>
    </source>
</reference>
<name>A0ABW0ER37_9PSEU</name>
<dbReference type="Gene3D" id="1.10.1200.10">
    <property type="entry name" value="ACP-like"/>
    <property type="match status" value="1"/>
</dbReference>
<dbReference type="PROSITE" id="PS50075">
    <property type="entry name" value="CARRIER"/>
    <property type="match status" value="1"/>
</dbReference>
<evidence type="ECO:0000313" key="4">
    <source>
        <dbReference type="EMBL" id="MFC5288494.1"/>
    </source>
</evidence>
<accession>A0ABW0ER37</accession>
<dbReference type="InterPro" id="IPR036736">
    <property type="entry name" value="ACP-like_sf"/>
</dbReference>
<feature type="domain" description="Carrier" evidence="3">
    <location>
        <begin position="8"/>
        <end position="82"/>
    </location>
</feature>
<comment type="caution">
    <text evidence="4">The sequence shown here is derived from an EMBL/GenBank/DDBJ whole genome shotgun (WGS) entry which is preliminary data.</text>
</comment>
<evidence type="ECO:0000313" key="5">
    <source>
        <dbReference type="Proteomes" id="UP001596157"/>
    </source>
</evidence>
<keyword evidence="2" id="KW-0597">Phosphoprotein</keyword>
<gene>
    <name evidence="4" type="ORF">ACFPM7_15645</name>
</gene>
<keyword evidence="5" id="KW-1185">Reference proteome</keyword>
<dbReference type="EMBL" id="JBHSKF010000006">
    <property type="protein sequence ID" value="MFC5288494.1"/>
    <property type="molecule type" value="Genomic_DNA"/>
</dbReference>